<gene>
    <name evidence="1" type="ORF">FPY71_00040</name>
</gene>
<evidence type="ECO:0000313" key="1">
    <source>
        <dbReference type="EMBL" id="KAA0971570.1"/>
    </source>
</evidence>
<protein>
    <submittedName>
        <fullName evidence="1">TIGR02444 family protein</fullName>
    </submittedName>
</protein>
<accession>A0A5B0E1B7</accession>
<dbReference type="EMBL" id="VTWH01000001">
    <property type="protein sequence ID" value="KAA0971570.1"/>
    <property type="molecule type" value="Genomic_DNA"/>
</dbReference>
<dbReference type="OrthoDB" id="7875767at2"/>
<reference evidence="1 2" key="1">
    <citation type="submission" date="2019-08" db="EMBL/GenBank/DDBJ databases">
        <title>Aureimonas fodiniaquatilis sp. nov., isolated from a coal mine wastewater.</title>
        <authorList>
            <person name="Kim W."/>
        </authorList>
    </citation>
    <scope>NUCLEOTIDE SEQUENCE [LARGE SCALE GENOMIC DNA]</scope>
    <source>
        <strain evidence="1 2">CAU 1482</strain>
    </source>
</reference>
<dbReference type="Pfam" id="PF09523">
    <property type="entry name" value="DUF2390"/>
    <property type="match status" value="1"/>
</dbReference>
<dbReference type="InterPro" id="IPR012659">
    <property type="entry name" value="CHP02444"/>
</dbReference>
<evidence type="ECO:0000313" key="2">
    <source>
        <dbReference type="Proteomes" id="UP000324738"/>
    </source>
</evidence>
<dbReference type="RefSeq" id="WP_149296414.1">
    <property type="nucleotide sequence ID" value="NZ_VTWH01000001.1"/>
</dbReference>
<name>A0A5B0E1B7_9HYPH</name>
<comment type="caution">
    <text evidence="1">The sequence shown here is derived from an EMBL/GenBank/DDBJ whole genome shotgun (WGS) entry which is preliminary data.</text>
</comment>
<keyword evidence="2" id="KW-1185">Reference proteome</keyword>
<dbReference type="NCBIfam" id="TIGR02444">
    <property type="entry name" value="TIGR02444 family protein"/>
    <property type="match status" value="1"/>
</dbReference>
<organism evidence="1 2">
    <name type="scientific">Aureimonas fodinaquatilis</name>
    <dbReference type="NCBI Taxonomy" id="2565783"/>
    <lineage>
        <taxon>Bacteria</taxon>
        <taxon>Pseudomonadati</taxon>
        <taxon>Pseudomonadota</taxon>
        <taxon>Alphaproteobacteria</taxon>
        <taxon>Hyphomicrobiales</taxon>
        <taxon>Aurantimonadaceae</taxon>
        <taxon>Aureimonas</taxon>
    </lineage>
</organism>
<proteinExistence type="predicted"/>
<sequence length="173" mass="18967">MQNGNDTELQLTGPIWRFAIEFYGKPGVSQACLKLQDEAGVDVVALIGILYSHTVLGITFDAAAVSQLRDVISPWRNSTVLPIRDLRRALKRPPEGFPVAETEQLRDLIKSAELKAEQIQLALIERWATSLPVHTGLRLEDALGQLMATAPDHQAGSFDVLISAAREVNLQTA</sequence>
<dbReference type="Proteomes" id="UP000324738">
    <property type="component" value="Unassembled WGS sequence"/>
</dbReference>
<dbReference type="AlphaFoldDB" id="A0A5B0E1B7"/>